<name>A0ACB8TN69_9APHY</name>
<dbReference type="Proteomes" id="UP001055072">
    <property type="component" value="Unassembled WGS sequence"/>
</dbReference>
<comment type="caution">
    <text evidence="1">The sequence shown here is derived from an EMBL/GenBank/DDBJ whole genome shotgun (WGS) entry which is preliminary data.</text>
</comment>
<protein>
    <submittedName>
        <fullName evidence="1">Uncharacterized protein</fullName>
    </submittedName>
</protein>
<gene>
    <name evidence="1" type="ORF">BDY19DRAFT_998582</name>
</gene>
<evidence type="ECO:0000313" key="2">
    <source>
        <dbReference type="Proteomes" id="UP001055072"/>
    </source>
</evidence>
<proteinExistence type="predicted"/>
<dbReference type="EMBL" id="MU274966">
    <property type="protein sequence ID" value="KAI0083433.1"/>
    <property type="molecule type" value="Genomic_DNA"/>
</dbReference>
<keyword evidence="2" id="KW-1185">Reference proteome</keyword>
<accession>A0ACB8TN69</accession>
<organism evidence="1 2">
    <name type="scientific">Irpex rosettiformis</name>
    <dbReference type="NCBI Taxonomy" id="378272"/>
    <lineage>
        <taxon>Eukaryota</taxon>
        <taxon>Fungi</taxon>
        <taxon>Dikarya</taxon>
        <taxon>Basidiomycota</taxon>
        <taxon>Agaricomycotina</taxon>
        <taxon>Agaricomycetes</taxon>
        <taxon>Polyporales</taxon>
        <taxon>Irpicaceae</taxon>
        <taxon>Irpex</taxon>
    </lineage>
</organism>
<sequence length="225" mass="24107">MLATWDQSSPESESDECIDLEQHKQGSQEAERKPRAKFTIKPLALLRSPSTTDYYGTPEESKEDGVVVKTYHQPPAPPPSTPVPPPASVPPSMPGAGAPSTPKQHTQKVSFGEALKKDGEDPNGEGKDSDNDMEQDVPATPGAAKKKSVRGRRGKKRLKAIVINGMHSSENREVEGGEEQEINGEAKGESQLVLVKSTVAPPAPLTSLVVSEEILGVLLQAEDEN</sequence>
<reference evidence="1" key="1">
    <citation type="journal article" date="2021" name="Environ. Microbiol.">
        <title>Gene family expansions and transcriptome signatures uncover fungal adaptations to wood decay.</title>
        <authorList>
            <person name="Hage H."/>
            <person name="Miyauchi S."/>
            <person name="Viragh M."/>
            <person name="Drula E."/>
            <person name="Min B."/>
            <person name="Chaduli D."/>
            <person name="Navarro D."/>
            <person name="Favel A."/>
            <person name="Norest M."/>
            <person name="Lesage-Meessen L."/>
            <person name="Balint B."/>
            <person name="Merenyi Z."/>
            <person name="de Eugenio L."/>
            <person name="Morin E."/>
            <person name="Martinez A.T."/>
            <person name="Baldrian P."/>
            <person name="Stursova M."/>
            <person name="Martinez M.J."/>
            <person name="Novotny C."/>
            <person name="Magnuson J.K."/>
            <person name="Spatafora J.W."/>
            <person name="Maurice S."/>
            <person name="Pangilinan J."/>
            <person name="Andreopoulos W."/>
            <person name="LaButti K."/>
            <person name="Hundley H."/>
            <person name="Na H."/>
            <person name="Kuo A."/>
            <person name="Barry K."/>
            <person name="Lipzen A."/>
            <person name="Henrissat B."/>
            <person name="Riley R."/>
            <person name="Ahrendt S."/>
            <person name="Nagy L.G."/>
            <person name="Grigoriev I.V."/>
            <person name="Martin F."/>
            <person name="Rosso M.N."/>
        </authorList>
    </citation>
    <scope>NUCLEOTIDE SEQUENCE</scope>
    <source>
        <strain evidence="1">CBS 384.51</strain>
    </source>
</reference>
<evidence type="ECO:0000313" key="1">
    <source>
        <dbReference type="EMBL" id="KAI0083433.1"/>
    </source>
</evidence>